<evidence type="ECO:0000256" key="1">
    <source>
        <dbReference type="ARBA" id="ARBA00001798"/>
    </source>
</evidence>
<name>A0AAE1Y5M7_9LAMI</name>
<dbReference type="InterPro" id="IPR002867">
    <property type="entry name" value="IBR_dom"/>
</dbReference>
<reference evidence="16" key="2">
    <citation type="journal article" date="2024" name="Plant">
        <title>Genomic evolution and insights into agronomic trait innovations of Sesamum species.</title>
        <authorList>
            <person name="Miao H."/>
            <person name="Wang L."/>
            <person name="Qu L."/>
            <person name="Liu H."/>
            <person name="Sun Y."/>
            <person name="Le M."/>
            <person name="Wang Q."/>
            <person name="Wei S."/>
            <person name="Zheng Y."/>
            <person name="Lin W."/>
            <person name="Duan Y."/>
            <person name="Cao H."/>
            <person name="Xiong S."/>
            <person name="Wang X."/>
            <person name="Wei L."/>
            <person name="Li C."/>
            <person name="Ma Q."/>
            <person name="Ju M."/>
            <person name="Zhao R."/>
            <person name="Li G."/>
            <person name="Mu C."/>
            <person name="Tian Q."/>
            <person name="Mei H."/>
            <person name="Zhang T."/>
            <person name="Gao T."/>
            <person name="Zhang H."/>
        </authorList>
    </citation>
    <scope>NUCLEOTIDE SEQUENCE</scope>
    <source>
        <strain evidence="16">3651</strain>
    </source>
</reference>
<keyword evidence="8" id="KW-0677">Repeat</keyword>
<evidence type="ECO:0000256" key="11">
    <source>
        <dbReference type="ARBA" id="ARBA00022833"/>
    </source>
</evidence>
<dbReference type="PANTHER" id="PTHR11685">
    <property type="entry name" value="RBR FAMILY RING FINGER AND IBR DOMAIN-CONTAINING"/>
    <property type="match status" value="1"/>
</dbReference>
<evidence type="ECO:0000256" key="3">
    <source>
        <dbReference type="ARBA" id="ARBA00003976"/>
    </source>
</evidence>
<comment type="cofactor">
    <cofactor evidence="2">
        <name>Zn(2+)</name>
        <dbReference type="ChEBI" id="CHEBI:29105"/>
    </cofactor>
</comment>
<gene>
    <name evidence="16" type="ORF">Salat_1605200</name>
</gene>
<dbReference type="EC" id="2.3.2.31" evidence="5"/>
<dbReference type="Gene3D" id="3.30.40.10">
    <property type="entry name" value="Zinc/RING finger domain, C3HC4 (zinc finger)"/>
    <property type="match status" value="1"/>
</dbReference>
<evidence type="ECO:0000256" key="4">
    <source>
        <dbReference type="ARBA" id="ARBA00005884"/>
    </source>
</evidence>
<dbReference type="AlphaFoldDB" id="A0AAE1Y5M7"/>
<dbReference type="InterPro" id="IPR044066">
    <property type="entry name" value="TRIAD_supradom"/>
</dbReference>
<dbReference type="SUPFAM" id="SSF57850">
    <property type="entry name" value="RING/U-box"/>
    <property type="match status" value="3"/>
</dbReference>
<evidence type="ECO:0000256" key="8">
    <source>
        <dbReference type="ARBA" id="ARBA00022737"/>
    </source>
</evidence>
<dbReference type="GO" id="GO:0008270">
    <property type="term" value="F:zinc ion binding"/>
    <property type="evidence" value="ECO:0007669"/>
    <property type="project" value="UniProtKB-KW"/>
</dbReference>
<protein>
    <recommendedName>
        <fullName evidence="5">RBR-type E3 ubiquitin transferase</fullName>
        <ecNumber evidence="5">2.3.2.31</ecNumber>
    </recommendedName>
</protein>
<keyword evidence="6" id="KW-0808">Transferase</keyword>
<evidence type="ECO:0000259" key="14">
    <source>
        <dbReference type="PROSITE" id="PS50089"/>
    </source>
</evidence>
<evidence type="ECO:0000256" key="10">
    <source>
        <dbReference type="ARBA" id="ARBA00022786"/>
    </source>
</evidence>
<evidence type="ECO:0000259" key="15">
    <source>
        <dbReference type="PROSITE" id="PS51873"/>
    </source>
</evidence>
<dbReference type="Pfam" id="PF00097">
    <property type="entry name" value="zf-C3HC4"/>
    <property type="match status" value="1"/>
</dbReference>
<dbReference type="Pfam" id="PF01485">
    <property type="entry name" value="IBR"/>
    <property type="match status" value="1"/>
</dbReference>
<dbReference type="SMART" id="SM00647">
    <property type="entry name" value="IBR"/>
    <property type="match status" value="1"/>
</dbReference>
<feature type="domain" description="RING-type" evidence="15">
    <location>
        <begin position="33"/>
        <end position="254"/>
    </location>
</feature>
<dbReference type="GO" id="GO:0016567">
    <property type="term" value="P:protein ubiquitination"/>
    <property type="evidence" value="ECO:0007669"/>
    <property type="project" value="InterPro"/>
</dbReference>
<dbReference type="PROSITE" id="PS50089">
    <property type="entry name" value="ZF_RING_2"/>
    <property type="match status" value="1"/>
</dbReference>
<evidence type="ECO:0000313" key="17">
    <source>
        <dbReference type="Proteomes" id="UP001293254"/>
    </source>
</evidence>
<comment type="catalytic activity">
    <reaction evidence="1">
        <text>[E2 ubiquitin-conjugating enzyme]-S-ubiquitinyl-L-cysteine + [acceptor protein]-L-lysine = [E2 ubiquitin-conjugating enzyme]-L-cysteine + [acceptor protein]-N(6)-ubiquitinyl-L-lysine.</text>
        <dbReference type="EC" id="2.3.2.31"/>
    </reaction>
</comment>
<evidence type="ECO:0000256" key="9">
    <source>
        <dbReference type="ARBA" id="ARBA00022771"/>
    </source>
</evidence>
<dbReference type="InterPro" id="IPR017907">
    <property type="entry name" value="Znf_RING_CS"/>
</dbReference>
<dbReference type="Proteomes" id="UP001293254">
    <property type="component" value="Unassembled WGS sequence"/>
</dbReference>
<comment type="similarity">
    <text evidence="4">Belongs to the RBR family. Ariadne subfamily.</text>
</comment>
<dbReference type="EMBL" id="JACGWO010000006">
    <property type="protein sequence ID" value="KAK4424118.1"/>
    <property type="molecule type" value="Genomic_DNA"/>
</dbReference>
<evidence type="ECO:0000313" key="16">
    <source>
        <dbReference type="EMBL" id="KAK4424118.1"/>
    </source>
</evidence>
<evidence type="ECO:0000256" key="2">
    <source>
        <dbReference type="ARBA" id="ARBA00001947"/>
    </source>
</evidence>
<evidence type="ECO:0000256" key="13">
    <source>
        <dbReference type="SAM" id="MobiDB-lite"/>
    </source>
</evidence>
<feature type="compositionally biased region" description="Low complexity" evidence="13">
    <location>
        <begin position="1"/>
        <end position="24"/>
    </location>
</feature>
<keyword evidence="10" id="KW-0833">Ubl conjugation pathway</keyword>
<sequence>MGNTLQTLPQILPPQEQQQPQQQQKIEDEEENREFTCEICIEPASNADKKFTNTNRCSHPFCTDCMIKYIRVKLEDDNVGHIKCPAFNCDHTLDPLACASLVGPSLFVRWCDVLCEAAIVGYDKCYCPHRNCNALIVNECGGNVKKSNCPSCRRWFCFECKRIWHAGFGCEDSGELRDRNDVAFGRLVEQKKWMRCPRCRHFVELLEGCQIVKCSADVGSVSATSAVSRFISTGAVATLPLCVASGASEFNIRTLSRFALYSFGNVETDCNMRGNSSEVHEFGLSNNHIHSFVAIYSIMDGYDCLEA</sequence>
<evidence type="ECO:0000256" key="7">
    <source>
        <dbReference type="ARBA" id="ARBA00022723"/>
    </source>
</evidence>
<proteinExistence type="inferred from homology"/>
<dbReference type="InterPro" id="IPR013083">
    <property type="entry name" value="Znf_RING/FYVE/PHD"/>
</dbReference>
<organism evidence="16 17">
    <name type="scientific">Sesamum alatum</name>
    <dbReference type="NCBI Taxonomy" id="300844"/>
    <lineage>
        <taxon>Eukaryota</taxon>
        <taxon>Viridiplantae</taxon>
        <taxon>Streptophyta</taxon>
        <taxon>Embryophyta</taxon>
        <taxon>Tracheophyta</taxon>
        <taxon>Spermatophyta</taxon>
        <taxon>Magnoliopsida</taxon>
        <taxon>eudicotyledons</taxon>
        <taxon>Gunneridae</taxon>
        <taxon>Pentapetalae</taxon>
        <taxon>asterids</taxon>
        <taxon>lamiids</taxon>
        <taxon>Lamiales</taxon>
        <taxon>Pedaliaceae</taxon>
        <taxon>Sesamum</taxon>
    </lineage>
</organism>
<dbReference type="InterPro" id="IPR018957">
    <property type="entry name" value="Znf_C3HC4_RING-type"/>
</dbReference>
<accession>A0AAE1Y5M7</accession>
<feature type="domain" description="RING-type" evidence="14">
    <location>
        <begin position="37"/>
        <end position="88"/>
    </location>
</feature>
<evidence type="ECO:0000256" key="5">
    <source>
        <dbReference type="ARBA" id="ARBA00012251"/>
    </source>
</evidence>
<dbReference type="FunFam" id="3.30.40.10:FF:000230">
    <property type="entry name" value="RBR-type E3 ubiquitin transferase"/>
    <property type="match status" value="1"/>
</dbReference>
<dbReference type="InterPro" id="IPR031127">
    <property type="entry name" value="E3_UB_ligase_RBR"/>
</dbReference>
<keyword evidence="9 12" id="KW-0863">Zinc-finger</keyword>
<dbReference type="PROSITE" id="PS51873">
    <property type="entry name" value="TRIAD"/>
    <property type="match status" value="1"/>
</dbReference>
<keyword evidence="7" id="KW-0479">Metal-binding</keyword>
<dbReference type="PROSITE" id="PS00518">
    <property type="entry name" value="ZF_RING_1"/>
    <property type="match status" value="1"/>
</dbReference>
<evidence type="ECO:0000256" key="12">
    <source>
        <dbReference type="PROSITE-ProRule" id="PRU00175"/>
    </source>
</evidence>
<comment type="caution">
    <text evidence="16">The sequence shown here is derived from an EMBL/GenBank/DDBJ whole genome shotgun (WGS) entry which is preliminary data.</text>
</comment>
<keyword evidence="17" id="KW-1185">Reference proteome</keyword>
<feature type="region of interest" description="Disordered" evidence="13">
    <location>
        <begin position="1"/>
        <end position="28"/>
    </location>
</feature>
<evidence type="ECO:0000256" key="6">
    <source>
        <dbReference type="ARBA" id="ARBA00022679"/>
    </source>
</evidence>
<keyword evidence="11" id="KW-0862">Zinc</keyword>
<reference evidence="16" key="1">
    <citation type="submission" date="2020-06" db="EMBL/GenBank/DDBJ databases">
        <authorList>
            <person name="Li T."/>
            <person name="Hu X."/>
            <person name="Zhang T."/>
            <person name="Song X."/>
            <person name="Zhang H."/>
            <person name="Dai N."/>
            <person name="Sheng W."/>
            <person name="Hou X."/>
            <person name="Wei L."/>
        </authorList>
    </citation>
    <scope>NUCLEOTIDE SEQUENCE</scope>
    <source>
        <strain evidence="16">3651</strain>
        <tissue evidence="16">Leaf</tissue>
    </source>
</reference>
<dbReference type="GO" id="GO:0061630">
    <property type="term" value="F:ubiquitin protein ligase activity"/>
    <property type="evidence" value="ECO:0007669"/>
    <property type="project" value="UniProtKB-EC"/>
</dbReference>
<dbReference type="InterPro" id="IPR001841">
    <property type="entry name" value="Znf_RING"/>
</dbReference>
<comment type="function">
    <text evidence="3">Might act as an E3 ubiquitin-protein ligase, or as part of E3 complex, which accepts ubiquitin from specific E2 ubiquitin-conjugating enzymes and then transfers it to substrates.</text>
</comment>